<name>D7FPY9_ECTSI</name>
<dbReference type="AlphaFoldDB" id="D7FPY9"/>
<dbReference type="GO" id="GO:0005744">
    <property type="term" value="C:TIM23 mitochondrial import inner membrane translocase complex"/>
    <property type="evidence" value="ECO:0007669"/>
    <property type="project" value="UniProtKB-UniRule"/>
</dbReference>
<dbReference type="PANTHER" id="PTHR12210">
    <property type="entry name" value="DULLARD PROTEIN PHOSPHATASE"/>
    <property type="match status" value="1"/>
</dbReference>
<keyword evidence="3" id="KW-0732">Signal</keyword>
<dbReference type="InParanoid" id="D7FPY9"/>
<evidence type="ECO:0000259" key="4">
    <source>
        <dbReference type="PROSITE" id="PS50969"/>
    </source>
</evidence>
<keyword evidence="1" id="KW-0811">Translocation</keyword>
<dbReference type="GO" id="GO:0015031">
    <property type="term" value="P:protein transport"/>
    <property type="evidence" value="ECO:0007669"/>
    <property type="project" value="UniProtKB-KW"/>
</dbReference>
<dbReference type="InterPro" id="IPR050365">
    <property type="entry name" value="TIM50"/>
</dbReference>
<dbReference type="InterPro" id="IPR004274">
    <property type="entry name" value="FCP1_dom"/>
</dbReference>
<feature type="region of interest" description="Disordered" evidence="2">
    <location>
        <begin position="405"/>
        <end position="438"/>
    </location>
</feature>
<feature type="domain" description="FCP1 homology" evidence="4">
    <location>
        <begin position="284"/>
        <end position="498"/>
    </location>
</feature>
<reference evidence="5 6" key="1">
    <citation type="journal article" date="2010" name="Nature">
        <title>The Ectocarpus genome and the independent evolution of multicellularity in brown algae.</title>
        <authorList>
            <person name="Cock J.M."/>
            <person name="Sterck L."/>
            <person name="Rouze P."/>
            <person name="Scornet D."/>
            <person name="Allen A.E."/>
            <person name="Amoutzias G."/>
            <person name="Anthouard V."/>
            <person name="Artiguenave F."/>
            <person name="Aury J.M."/>
            <person name="Badger J.H."/>
            <person name="Beszteri B."/>
            <person name="Billiau K."/>
            <person name="Bonnet E."/>
            <person name="Bothwell J.H."/>
            <person name="Bowler C."/>
            <person name="Boyen C."/>
            <person name="Brownlee C."/>
            <person name="Carrano C.J."/>
            <person name="Charrier B."/>
            <person name="Cho G.Y."/>
            <person name="Coelho S.M."/>
            <person name="Collen J."/>
            <person name="Corre E."/>
            <person name="Da Silva C."/>
            <person name="Delage L."/>
            <person name="Delaroque N."/>
            <person name="Dittami S.M."/>
            <person name="Doulbeau S."/>
            <person name="Elias M."/>
            <person name="Farnham G."/>
            <person name="Gachon C.M."/>
            <person name="Gschloessl B."/>
            <person name="Heesch S."/>
            <person name="Jabbari K."/>
            <person name="Jubin C."/>
            <person name="Kawai H."/>
            <person name="Kimura K."/>
            <person name="Kloareg B."/>
            <person name="Kupper F.C."/>
            <person name="Lang D."/>
            <person name="Le Bail A."/>
            <person name="Leblanc C."/>
            <person name="Lerouge P."/>
            <person name="Lohr M."/>
            <person name="Lopez P.J."/>
            <person name="Martens C."/>
            <person name="Maumus F."/>
            <person name="Michel G."/>
            <person name="Miranda-Saavedra D."/>
            <person name="Morales J."/>
            <person name="Moreau H."/>
            <person name="Motomura T."/>
            <person name="Nagasato C."/>
            <person name="Napoli C.A."/>
            <person name="Nelson D.R."/>
            <person name="Nyvall-Collen P."/>
            <person name="Peters A.F."/>
            <person name="Pommier C."/>
            <person name="Potin P."/>
            <person name="Poulain J."/>
            <person name="Quesneville H."/>
            <person name="Read B."/>
            <person name="Rensing S.A."/>
            <person name="Ritter A."/>
            <person name="Rousvoal S."/>
            <person name="Samanta M."/>
            <person name="Samson G."/>
            <person name="Schroeder D.C."/>
            <person name="Segurens B."/>
            <person name="Strittmatter M."/>
            <person name="Tonon T."/>
            <person name="Tregear J.W."/>
            <person name="Valentin K."/>
            <person name="von Dassow P."/>
            <person name="Yamagishi T."/>
            <person name="Van de Peer Y."/>
            <person name="Wincker P."/>
        </authorList>
    </citation>
    <scope>NUCLEOTIDE SEQUENCE [LARGE SCALE GENOMIC DNA]</scope>
    <source>
        <strain evidence="6">Ec32 / CCAP1310/4</strain>
    </source>
</reference>
<dbReference type="InterPro" id="IPR023214">
    <property type="entry name" value="HAD_sf"/>
</dbReference>
<dbReference type="STRING" id="2880.D7FPY9"/>
<dbReference type="SUPFAM" id="SSF56784">
    <property type="entry name" value="HAD-like"/>
    <property type="match status" value="1"/>
</dbReference>
<keyword evidence="1" id="KW-0813">Transport</keyword>
<organism evidence="5 6">
    <name type="scientific">Ectocarpus siliculosus</name>
    <name type="common">Brown alga</name>
    <name type="synonym">Conferva siliculosa</name>
    <dbReference type="NCBI Taxonomy" id="2880"/>
    <lineage>
        <taxon>Eukaryota</taxon>
        <taxon>Sar</taxon>
        <taxon>Stramenopiles</taxon>
        <taxon>Ochrophyta</taxon>
        <taxon>PX clade</taxon>
        <taxon>Phaeophyceae</taxon>
        <taxon>Ectocarpales</taxon>
        <taxon>Ectocarpaceae</taxon>
        <taxon>Ectocarpus</taxon>
    </lineage>
</organism>
<feature type="compositionally biased region" description="Gly residues" evidence="2">
    <location>
        <begin position="233"/>
        <end position="243"/>
    </location>
</feature>
<keyword evidence="1" id="KW-0653">Protein transport</keyword>
<dbReference type="EMBL" id="FN649727">
    <property type="protein sequence ID" value="CBJ48321.1"/>
    <property type="molecule type" value="Genomic_DNA"/>
</dbReference>
<keyword evidence="6" id="KW-1185">Reference proteome</keyword>
<dbReference type="Gene3D" id="3.40.50.1000">
    <property type="entry name" value="HAD superfamily/HAD-like"/>
    <property type="match status" value="1"/>
</dbReference>
<comment type="similarity">
    <text evidence="1">Belongs to the TIM50 family.</text>
</comment>
<feature type="signal peptide" evidence="3">
    <location>
        <begin position="1"/>
        <end position="38"/>
    </location>
</feature>
<dbReference type="eggNOG" id="KOG1605">
    <property type="taxonomic scope" value="Eukaryota"/>
</dbReference>
<feature type="region of interest" description="Disordered" evidence="2">
    <location>
        <begin position="304"/>
        <end position="347"/>
    </location>
</feature>
<evidence type="ECO:0000256" key="1">
    <source>
        <dbReference type="RuleBase" id="RU365079"/>
    </source>
</evidence>
<evidence type="ECO:0000313" key="6">
    <source>
        <dbReference type="Proteomes" id="UP000002630"/>
    </source>
</evidence>
<dbReference type="OrthoDB" id="199971at2759"/>
<dbReference type="PROSITE" id="PS50969">
    <property type="entry name" value="FCP1"/>
    <property type="match status" value="1"/>
</dbReference>
<keyword evidence="1" id="KW-0809">Transit peptide</keyword>
<comment type="subcellular location">
    <subcellularLocation>
        <location evidence="1">Mitochondrion inner membrane</location>
        <topology evidence="1">Single-pass membrane protein</topology>
    </subcellularLocation>
</comment>
<accession>D7FPY9</accession>
<comment type="function">
    <text evidence="1">Essential component of the TIM23 complex, a complex that mediates the translocation of transit peptide-containing proteins across the mitochondrial inner membrane.</text>
</comment>
<feature type="compositionally biased region" description="Gly residues" evidence="2">
    <location>
        <begin position="201"/>
        <end position="222"/>
    </location>
</feature>
<proteinExistence type="inferred from homology"/>
<feature type="compositionally biased region" description="Gly residues" evidence="2">
    <location>
        <begin position="315"/>
        <end position="325"/>
    </location>
</feature>
<evidence type="ECO:0000313" key="5">
    <source>
        <dbReference type="EMBL" id="CBJ48321.1"/>
    </source>
</evidence>
<evidence type="ECO:0000256" key="3">
    <source>
        <dbReference type="SAM" id="SignalP"/>
    </source>
</evidence>
<dbReference type="EMBL" id="FN648375">
    <property type="protein sequence ID" value="CBJ48321.1"/>
    <property type="molecule type" value="Genomic_DNA"/>
</dbReference>
<comment type="subunit">
    <text evidence="1">Component of the TIM23 complex.</text>
</comment>
<keyword evidence="1" id="KW-0496">Mitochondrion</keyword>
<feature type="region of interest" description="Disordered" evidence="2">
    <location>
        <begin position="53"/>
        <end position="118"/>
    </location>
</feature>
<protein>
    <recommendedName>
        <fullName evidence="1">Mitochondrial import inner membrane translocase subunit TIM50</fullName>
    </recommendedName>
</protein>
<feature type="compositionally biased region" description="Basic and acidic residues" evidence="2">
    <location>
        <begin position="328"/>
        <end position="342"/>
    </location>
</feature>
<feature type="chain" id="PRO_5003095795" description="Mitochondrial import inner membrane translocase subunit TIM50" evidence="3">
    <location>
        <begin position="39"/>
        <end position="526"/>
    </location>
</feature>
<feature type="region of interest" description="Disordered" evidence="2">
    <location>
        <begin position="188"/>
        <end position="258"/>
    </location>
</feature>
<gene>
    <name evidence="5" type="ORF">Esi_0002_0052</name>
</gene>
<feature type="compositionally biased region" description="Low complexity" evidence="2">
    <location>
        <begin position="53"/>
        <end position="70"/>
    </location>
</feature>
<dbReference type="SMART" id="SM00577">
    <property type="entry name" value="CPDc"/>
    <property type="match status" value="1"/>
</dbReference>
<evidence type="ECO:0000256" key="2">
    <source>
        <dbReference type="SAM" id="MobiDB-lite"/>
    </source>
</evidence>
<dbReference type="InterPro" id="IPR036412">
    <property type="entry name" value="HAD-like_sf"/>
</dbReference>
<sequence>MGSSRDYGEMIGPVSPLSQALHMALAFVVLVLVAIAKADDVTAVRATPYAKGASYSCSGSNSGSSGAPGSTPARRKGSRTGGGSGSVDSSQRSSGSGPVKRRRIASSSGKEKIGRRRGGGVLSAPVVRHLRAAWSSLWHAVEDDLATRWRAAGRVLTRLRQAWSALWVPPPHAEADILAGALASPPRYPHGAAGRRRRTAAGGGGGGGGGSGVGSVGNGGGGSERRQRRSGGRTSGSRGGRGALGATDGSSPSEKGLHLGRPVGLNCLNFLSLCGYRPGGGKGSRQPKFLLLLDLDETLVHCSPHLMQPPRRHGGGGGGGGGRGRGAPRPDLKLEMRGRAPSDNRPSCMNAWKRPHLDVFLGVVSRWYEVAVFTSGRQCFAEPLIDLIDSRCVIGKRFYRDSCVRRDGAAPPDTGRTARGATGVPTATAEAGAPPKSSESVKDLQVVGSEHFPLRTVLVDNQPRTVVQQANVLPVKSWFPRDTEDRQLLDLLPVLLALTSCQDVRSVLSLRPGVGVGGGGGAVCSG</sequence>
<dbReference type="Proteomes" id="UP000002630">
    <property type="component" value="Linkage Group LG02"/>
</dbReference>
<feature type="compositionally biased region" description="Low complexity" evidence="2">
    <location>
        <begin position="86"/>
        <end position="97"/>
    </location>
</feature>
<dbReference type="Pfam" id="PF03031">
    <property type="entry name" value="NIF"/>
    <property type="match status" value="2"/>
</dbReference>